<evidence type="ECO:0000259" key="2">
    <source>
        <dbReference type="PROSITE" id="PS00662"/>
    </source>
</evidence>
<dbReference type="SUPFAM" id="SSF52540">
    <property type="entry name" value="P-loop containing nucleoside triphosphate hydrolases"/>
    <property type="match status" value="1"/>
</dbReference>
<evidence type="ECO:0000313" key="4">
    <source>
        <dbReference type="Proteomes" id="UP000587991"/>
    </source>
</evidence>
<evidence type="ECO:0000256" key="1">
    <source>
        <dbReference type="ARBA" id="ARBA00006611"/>
    </source>
</evidence>
<dbReference type="AlphaFoldDB" id="A0A847S548"/>
<dbReference type="Gene3D" id="3.40.50.300">
    <property type="entry name" value="P-loop containing nucleotide triphosphate hydrolases"/>
    <property type="match status" value="1"/>
</dbReference>
<dbReference type="NCBIfam" id="TIGR01420">
    <property type="entry name" value="pilT_fam"/>
    <property type="match status" value="1"/>
</dbReference>
<gene>
    <name evidence="3" type="ORF">HF682_01865</name>
</gene>
<dbReference type="RefSeq" id="WP_168875556.1">
    <property type="nucleotide sequence ID" value="NZ_JABAIM010000001.1"/>
</dbReference>
<dbReference type="PANTHER" id="PTHR30486:SF12">
    <property type="entry name" value="TYPE IV PILUS ATPASE PILU"/>
    <property type="match status" value="1"/>
</dbReference>
<dbReference type="CDD" id="cd01131">
    <property type="entry name" value="PilT"/>
    <property type="match status" value="1"/>
</dbReference>
<keyword evidence="4" id="KW-1185">Reference proteome</keyword>
<dbReference type="PANTHER" id="PTHR30486">
    <property type="entry name" value="TWITCHING MOTILITY PROTEIN PILT"/>
    <property type="match status" value="1"/>
</dbReference>
<dbReference type="PROSITE" id="PS00662">
    <property type="entry name" value="T2SP_E"/>
    <property type="match status" value="1"/>
</dbReference>
<dbReference type="InterPro" id="IPR027417">
    <property type="entry name" value="P-loop_NTPase"/>
</dbReference>
<evidence type="ECO:0000313" key="3">
    <source>
        <dbReference type="EMBL" id="NLR73905.1"/>
    </source>
</evidence>
<dbReference type="InterPro" id="IPR006321">
    <property type="entry name" value="PilT/PilU"/>
</dbReference>
<reference evidence="3 4" key="1">
    <citation type="submission" date="2020-04" db="EMBL/GenBank/DDBJ databases">
        <title>Draft genome of Leeia sp. IMCC25680.</title>
        <authorList>
            <person name="Song J."/>
            <person name="Cho J.-C."/>
        </authorList>
    </citation>
    <scope>NUCLEOTIDE SEQUENCE [LARGE SCALE GENOMIC DNA]</scope>
    <source>
        <strain evidence="3 4">IMCC25680</strain>
    </source>
</reference>
<organism evidence="3 4">
    <name type="scientific">Leeia aquatica</name>
    <dbReference type="NCBI Taxonomy" id="2725557"/>
    <lineage>
        <taxon>Bacteria</taxon>
        <taxon>Pseudomonadati</taxon>
        <taxon>Pseudomonadota</taxon>
        <taxon>Betaproteobacteria</taxon>
        <taxon>Neisseriales</taxon>
        <taxon>Leeiaceae</taxon>
        <taxon>Leeia</taxon>
    </lineage>
</organism>
<protein>
    <submittedName>
        <fullName evidence="3">PilT/PilU family type 4a pilus ATPase</fullName>
    </submittedName>
</protein>
<dbReference type="GO" id="GO:0005524">
    <property type="term" value="F:ATP binding"/>
    <property type="evidence" value="ECO:0007669"/>
    <property type="project" value="InterPro"/>
</dbReference>
<dbReference type="InterPro" id="IPR001482">
    <property type="entry name" value="T2SS/T4SS_dom"/>
</dbReference>
<dbReference type="EMBL" id="JABAIM010000001">
    <property type="protein sequence ID" value="NLR73905.1"/>
    <property type="molecule type" value="Genomic_DNA"/>
</dbReference>
<dbReference type="GO" id="GO:0016887">
    <property type="term" value="F:ATP hydrolysis activity"/>
    <property type="evidence" value="ECO:0007669"/>
    <property type="project" value="InterPro"/>
</dbReference>
<proteinExistence type="inferred from homology"/>
<dbReference type="Pfam" id="PF00437">
    <property type="entry name" value="T2SSE"/>
    <property type="match status" value="1"/>
</dbReference>
<comment type="similarity">
    <text evidence="1">Belongs to the GSP E family.</text>
</comment>
<comment type="caution">
    <text evidence="3">The sequence shown here is derived from an EMBL/GenBank/DDBJ whole genome shotgun (WGS) entry which is preliminary data.</text>
</comment>
<dbReference type="Gene3D" id="3.30.450.90">
    <property type="match status" value="1"/>
</dbReference>
<sequence length="391" mass="43452">MDITPLLKLMADRRASDLFFTAGAAAQIKIEGVIHPVNQQVFNGDQIKRIAYQLMDSTQIARFESEWEMNFGYPVLDVGNFRVNIFKQRGEIGIVIRYIRSHAPTIAELNLPPVLEELIMGKLGLILVVGSTGSGKSTSLSAMLEHRNRSKSGHILTVEDPIEFVFEHRKSIVNQREVGIDTQTYSHALKNAMREAPDVLMIGEIRDREAMQHALTYAQAGHLILSTLHANNSYHVMNRIINFFPHEARPSLLLDLSVSLKAVISQRLVKGVDGKLVPAVEVLLNSQRVAELIRTGQIDLIREAMENSVSEGSQTFEQSLFILYKEGRITLQEALANADSPTNLAWKINNDGKAHAKVEEAQQIAGAPARPVAAPKDEGDVSFDFDLKVDE</sequence>
<accession>A0A847S548</accession>
<dbReference type="Proteomes" id="UP000587991">
    <property type="component" value="Unassembled WGS sequence"/>
</dbReference>
<feature type="domain" description="Bacterial type II secretion system protein E" evidence="2">
    <location>
        <begin position="193"/>
        <end position="207"/>
    </location>
</feature>
<name>A0A847S548_9NEIS</name>
<dbReference type="InterPro" id="IPR050921">
    <property type="entry name" value="T4SS_GSP_E_ATPase"/>
</dbReference>